<name>A0AA35G9W7_9FIRM</name>
<dbReference type="CDD" id="cd06261">
    <property type="entry name" value="TM_PBP2"/>
    <property type="match status" value="1"/>
</dbReference>
<feature type="transmembrane region" description="Helical" evidence="5">
    <location>
        <begin position="104"/>
        <end position="126"/>
    </location>
</feature>
<dbReference type="Proteomes" id="UP001163687">
    <property type="component" value="Chromosome"/>
</dbReference>
<evidence type="ECO:0000256" key="5">
    <source>
        <dbReference type="RuleBase" id="RU363032"/>
    </source>
</evidence>
<dbReference type="Pfam" id="PF00528">
    <property type="entry name" value="BPD_transp_1"/>
    <property type="match status" value="1"/>
</dbReference>
<evidence type="ECO:0000313" key="9">
    <source>
        <dbReference type="EMBL" id="BDG60709.1"/>
    </source>
</evidence>
<accession>A0AA35G9W7</accession>
<dbReference type="PANTHER" id="PTHR43423">
    <property type="entry name" value="ABC TRANSPORTER I FAMILY MEMBER 17"/>
    <property type="match status" value="1"/>
</dbReference>
<dbReference type="InterPro" id="IPR035906">
    <property type="entry name" value="MetI-like_sf"/>
</dbReference>
<dbReference type="InterPro" id="IPR027417">
    <property type="entry name" value="P-loop_NTPase"/>
</dbReference>
<comment type="subcellular location">
    <subcellularLocation>
        <location evidence="5">Cell membrane</location>
        <topology evidence="5">Multi-pass membrane protein</topology>
    </subcellularLocation>
    <subcellularLocation>
        <location evidence="1">Membrane</location>
        <topology evidence="1">Multi-pass membrane protein</topology>
    </subcellularLocation>
</comment>
<comment type="caution">
    <text evidence="5">Lacks conserved residue(s) required for the propagation of feature annotation.</text>
</comment>
<evidence type="ECO:0000256" key="1">
    <source>
        <dbReference type="ARBA" id="ARBA00004141"/>
    </source>
</evidence>
<evidence type="ECO:0000313" key="10">
    <source>
        <dbReference type="Proteomes" id="UP001163687"/>
    </source>
</evidence>
<keyword evidence="4 5" id="KW-0472">Membrane</keyword>
<dbReference type="AlphaFoldDB" id="A0AA35G9W7"/>
<feature type="region of interest" description="Disordered" evidence="6">
    <location>
        <begin position="140"/>
        <end position="175"/>
    </location>
</feature>
<comment type="similarity">
    <text evidence="5">Belongs to the binding-protein-dependent transport system permease family.</text>
</comment>
<dbReference type="Gene3D" id="1.10.3720.10">
    <property type="entry name" value="MetI-like"/>
    <property type="match status" value="1"/>
</dbReference>
<dbReference type="Gene3D" id="3.40.50.300">
    <property type="entry name" value="P-loop containing nucleotide triphosphate hydrolases"/>
    <property type="match status" value="1"/>
</dbReference>
<organism evidence="9 10">
    <name type="scientific">Caldinitratiruptor microaerophilus</name>
    <dbReference type="NCBI Taxonomy" id="671077"/>
    <lineage>
        <taxon>Bacteria</taxon>
        <taxon>Bacillati</taxon>
        <taxon>Bacillota</taxon>
        <taxon>Clostridia</taxon>
        <taxon>Eubacteriales</taxon>
        <taxon>Symbiobacteriaceae</taxon>
        <taxon>Caldinitratiruptor</taxon>
    </lineage>
</organism>
<evidence type="ECO:0000256" key="4">
    <source>
        <dbReference type="ARBA" id="ARBA00023136"/>
    </source>
</evidence>
<dbReference type="GO" id="GO:0005315">
    <property type="term" value="F:phosphate transmembrane transporter activity"/>
    <property type="evidence" value="ECO:0007669"/>
    <property type="project" value="InterPro"/>
</dbReference>
<dbReference type="PROSITE" id="PS50928">
    <property type="entry name" value="ABC_TM1"/>
    <property type="match status" value="1"/>
</dbReference>
<feature type="compositionally biased region" description="Low complexity" evidence="6">
    <location>
        <begin position="140"/>
        <end position="157"/>
    </location>
</feature>
<keyword evidence="3 5" id="KW-1133">Transmembrane helix</keyword>
<gene>
    <name evidence="9" type="ORF">caldi_17990</name>
</gene>
<keyword evidence="10" id="KW-1185">Reference proteome</keyword>
<evidence type="ECO:0000256" key="3">
    <source>
        <dbReference type="ARBA" id="ARBA00022989"/>
    </source>
</evidence>
<dbReference type="InterPro" id="IPR005670">
    <property type="entry name" value="PstB-like"/>
</dbReference>
<dbReference type="GO" id="GO:0016887">
    <property type="term" value="F:ATP hydrolysis activity"/>
    <property type="evidence" value="ECO:0007669"/>
    <property type="project" value="InterPro"/>
</dbReference>
<dbReference type="GO" id="GO:0005524">
    <property type="term" value="F:ATP binding"/>
    <property type="evidence" value="ECO:0007669"/>
    <property type="project" value="InterPro"/>
</dbReference>
<evidence type="ECO:0000259" key="8">
    <source>
        <dbReference type="PROSITE" id="PS50928"/>
    </source>
</evidence>
<dbReference type="InterPro" id="IPR000515">
    <property type="entry name" value="MetI-like"/>
</dbReference>
<feature type="domain" description="ABC transmembrane type-1" evidence="8">
    <location>
        <begin position="1"/>
        <end position="123"/>
    </location>
</feature>
<dbReference type="SUPFAM" id="SSF52540">
    <property type="entry name" value="P-loop containing nucleoside triphosphate hydrolases"/>
    <property type="match status" value="1"/>
</dbReference>
<dbReference type="EMBL" id="AP025628">
    <property type="protein sequence ID" value="BDG60709.1"/>
    <property type="molecule type" value="Genomic_DNA"/>
</dbReference>
<dbReference type="SUPFAM" id="SSF161098">
    <property type="entry name" value="MetI-like"/>
    <property type="match status" value="1"/>
</dbReference>
<dbReference type="GO" id="GO:0035435">
    <property type="term" value="P:phosphate ion transmembrane transport"/>
    <property type="evidence" value="ECO:0007669"/>
    <property type="project" value="InterPro"/>
</dbReference>
<reference evidence="9" key="1">
    <citation type="submission" date="2022-03" db="EMBL/GenBank/DDBJ databases">
        <title>Complete genome sequence of Caldinitratiruptor microaerophilus.</title>
        <authorList>
            <person name="Mukaiyama R."/>
            <person name="Nishiyama T."/>
            <person name="Ueda K."/>
        </authorList>
    </citation>
    <scope>NUCLEOTIDE SEQUENCE</scope>
    <source>
        <strain evidence="9">JCM 16183</strain>
    </source>
</reference>
<dbReference type="CDD" id="cd03260">
    <property type="entry name" value="ABC_PstB_phosphate_transporter"/>
    <property type="match status" value="1"/>
</dbReference>
<dbReference type="Pfam" id="PF00005">
    <property type="entry name" value="ABC_tran"/>
    <property type="match status" value="1"/>
</dbReference>
<dbReference type="PROSITE" id="PS50893">
    <property type="entry name" value="ABC_TRANSPORTER_2"/>
    <property type="match status" value="1"/>
</dbReference>
<evidence type="ECO:0000256" key="2">
    <source>
        <dbReference type="ARBA" id="ARBA00022692"/>
    </source>
</evidence>
<dbReference type="InterPro" id="IPR003439">
    <property type="entry name" value="ABC_transporter-like_ATP-bd"/>
</dbReference>
<dbReference type="GO" id="GO:0005886">
    <property type="term" value="C:plasma membrane"/>
    <property type="evidence" value="ECO:0007669"/>
    <property type="project" value="UniProtKB-SubCell"/>
</dbReference>
<dbReference type="PANTHER" id="PTHR43423:SF1">
    <property type="entry name" value="ABC TRANSPORTER I FAMILY MEMBER 17"/>
    <property type="match status" value="1"/>
</dbReference>
<evidence type="ECO:0000259" key="7">
    <source>
        <dbReference type="PROSITE" id="PS50893"/>
    </source>
</evidence>
<protein>
    <submittedName>
        <fullName evidence="9">Uncharacterized protein</fullName>
    </submittedName>
</protein>
<sequence length="428" mass="46767">MVLTALQALGAVPRGLRDAGLAAGASRWQTIRDLVLPRAWAGILSGAILAISRGASEVAPVMFTGVAYFLPYLPSRLNDQFMELGYHVFVLATQSPDVRQTRPLLYASVVVLLSMTFLLHALAMTLRRRARTGAGRDLADPLAAAAGPPPAGGATALQEAGPVRRGPRTVVGGQPPRVKMDVTGVHLQVRERVLLRGVTLPIHEHRITAVIGPAGSGKAALLRVMSRMAEEWEGARLEGRVLLDGTDIRTLPAEVVRRRVALIERPVVFPRSIYDNVAYAPRLQGVRRKTDLDARVEASLRAAGLWREVRDQLNRPAMDLDPWQRVRLVLARALAAGPEVLLVDASVIVMDRLALSTLEELLDALKASHTLVIVTHDLGQAARLSEYTAFLEKGELVEFGPTEDVFVHPQKERTRAYLMRPYHYGTAP</sequence>
<dbReference type="KEGG" id="cmic:caldi_17990"/>
<proteinExistence type="inferred from homology"/>
<evidence type="ECO:0000256" key="6">
    <source>
        <dbReference type="SAM" id="MobiDB-lite"/>
    </source>
</evidence>
<keyword evidence="5" id="KW-0813">Transport</keyword>
<feature type="domain" description="ABC transporter" evidence="7">
    <location>
        <begin position="180"/>
        <end position="418"/>
    </location>
</feature>
<keyword evidence="2 5" id="KW-0812">Transmembrane</keyword>